<dbReference type="Proteomes" id="UP000092124">
    <property type="component" value="Unassembled WGS sequence"/>
</dbReference>
<reference evidence="1 2" key="1">
    <citation type="submission" date="2016-06" db="EMBL/GenBank/DDBJ databases">
        <title>The Draft Genome Sequence and Annotation of the Desert Woodrat Neotoma lepida.</title>
        <authorList>
            <person name="Campbell M."/>
            <person name="Oakeson K.F."/>
            <person name="Yandell M."/>
            <person name="Halpert J.R."/>
            <person name="Dearing D."/>
        </authorList>
    </citation>
    <scope>NUCLEOTIDE SEQUENCE [LARGE SCALE GENOMIC DNA]</scope>
    <source>
        <strain evidence="1">417</strain>
        <tissue evidence="1">Liver</tissue>
    </source>
</reference>
<protein>
    <submittedName>
        <fullName evidence="1">Uncharacterized protein</fullName>
    </submittedName>
</protein>
<dbReference type="EMBL" id="LZPO01109319">
    <property type="protein sequence ID" value="OBS59006.1"/>
    <property type="molecule type" value="Genomic_DNA"/>
</dbReference>
<name>A0A1A6FYL9_NEOLE</name>
<accession>A0A1A6FYL9</accession>
<evidence type="ECO:0000313" key="1">
    <source>
        <dbReference type="EMBL" id="OBS59006.1"/>
    </source>
</evidence>
<feature type="non-terminal residue" evidence="1">
    <location>
        <position position="127"/>
    </location>
</feature>
<keyword evidence="2" id="KW-1185">Reference proteome</keyword>
<comment type="caution">
    <text evidence="1">The sequence shown here is derived from an EMBL/GenBank/DDBJ whole genome shotgun (WGS) entry which is preliminary data.</text>
</comment>
<sequence>MRNQVSSAKLKWAQNEFEGLFKQSAENVSQYLTVPGSLPLEAGSTKEPPSPQSFLTKMQIFPCEIDKSVMMLSPVLKNAHDVVLDSLVPGTIIENGAEKSVMMLSPILENAHDVVLGSIVPGSIIEN</sequence>
<dbReference type="AlphaFoldDB" id="A0A1A6FYL9"/>
<evidence type="ECO:0000313" key="2">
    <source>
        <dbReference type="Proteomes" id="UP000092124"/>
    </source>
</evidence>
<proteinExistence type="predicted"/>
<gene>
    <name evidence="1" type="ORF">A6R68_09868</name>
</gene>
<organism evidence="1 2">
    <name type="scientific">Neotoma lepida</name>
    <name type="common">Desert woodrat</name>
    <dbReference type="NCBI Taxonomy" id="56216"/>
    <lineage>
        <taxon>Eukaryota</taxon>
        <taxon>Metazoa</taxon>
        <taxon>Chordata</taxon>
        <taxon>Craniata</taxon>
        <taxon>Vertebrata</taxon>
        <taxon>Euteleostomi</taxon>
        <taxon>Mammalia</taxon>
        <taxon>Eutheria</taxon>
        <taxon>Euarchontoglires</taxon>
        <taxon>Glires</taxon>
        <taxon>Rodentia</taxon>
        <taxon>Myomorpha</taxon>
        <taxon>Muroidea</taxon>
        <taxon>Cricetidae</taxon>
        <taxon>Neotominae</taxon>
        <taxon>Neotoma</taxon>
    </lineage>
</organism>